<protein>
    <recommendedName>
        <fullName evidence="6">ATP-grasp domain-containing protein</fullName>
    </recommendedName>
</protein>
<dbReference type="GO" id="GO:0005524">
    <property type="term" value="F:ATP binding"/>
    <property type="evidence" value="ECO:0007669"/>
    <property type="project" value="UniProtKB-UniRule"/>
</dbReference>
<dbReference type="GO" id="GO:0046872">
    <property type="term" value="F:metal ion binding"/>
    <property type="evidence" value="ECO:0007669"/>
    <property type="project" value="InterPro"/>
</dbReference>
<name>A0A1J5IR62_9BACT</name>
<dbReference type="Gene3D" id="3.30.1490.20">
    <property type="entry name" value="ATP-grasp fold, A domain"/>
    <property type="match status" value="1"/>
</dbReference>
<dbReference type="FunFam" id="3.30.1490.20:FF:000020">
    <property type="entry name" value="Protein lysine acetyltransferase"/>
    <property type="match status" value="1"/>
</dbReference>
<gene>
    <name evidence="7" type="ORF">AUK40_04345</name>
</gene>
<dbReference type="PANTHER" id="PTHR43334">
    <property type="entry name" value="ACETATE--COA LIGASE [ADP-FORMING]"/>
    <property type="match status" value="1"/>
</dbReference>
<keyword evidence="1" id="KW-0436">Ligase</keyword>
<dbReference type="InterPro" id="IPR032875">
    <property type="entry name" value="Succ_CoA_lig_flav_dom"/>
</dbReference>
<dbReference type="InterPro" id="IPR036291">
    <property type="entry name" value="NAD(P)-bd_dom_sf"/>
</dbReference>
<evidence type="ECO:0000256" key="4">
    <source>
        <dbReference type="ARBA" id="ARBA00060888"/>
    </source>
</evidence>
<dbReference type="EMBL" id="MNZT01000076">
    <property type="protein sequence ID" value="OIP96898.1"/>
    <property type="molecule type" value="Genomic_DNA"/>
</dbReference>
<reference evidence="7 8" key="1">
    <citation type="journal article" date="2016" name="Environ. Microbiol.">
        <title>Genomic resolution of a cold subsurface aquifer community provides metabolic insights for novel microbes adapted to high CO concentrations.</title>
        <authorList>
            <person name="Probst A.J."/>
            <person name="Castelle C.J."/>
            <person name="Singh A."/>
            <person name="Brown C.T."/>
            <person name="Anantharaman K."/>
            <person name="Sharon I."/>
            <person name="Hug L.A."/>
            <person name="Burstein D."/>
            <person name="Emerson J.B."/>
            <person name="Thomas B.C."/>
            <person name="Banfield J.F."/>
        </authorList>
    </citation>
    <scope>NUCLEOTIDE SEQUENCE [LARGE SCALE GENOMIC DNA]</scope>
    <source>
        <strain evidence="7">CG2_30_54_11</strain>
    </source>
</reference>
<accession>A0A1J5IR62</accession>
<sequence length="701" mass="76194">MLDMFFSPKSLAVIGASKDETKVGHIALRNIVKGGFKGKIYPINPKESEILGLKCYPSVKNVRAEIDLGVVVVPAKFVLDVVKECAEKKLKGLIIISAGFKETGKDGADVEKEMGRIAREAGMRIIGPNCLGLMDTKSKLNASFVGELPPKGNVAFMSQSGALCSAVLDWSYSAHVGFSKFISVGNKVDIADPDLLNALEEDPETEVVMMYAEDILSERRFLQAAESLAKKKPLIALKSGCSPSGMKAISSHTGSLAGDDVAYTLAFKQTGGLRCKTIEHLFIMANAFSKQPVIQGKRVAIVTNAGGPGVMTTDAIEERGLELAKLSEETQAALKSFLPAAANTHNPVDVLGDALPDRYGFAIEKVIADPNVDALIVILTPQAMTDIAGTARLVGEKTKGCGKPVLCCWMGDRDVRPAFEILSSYDLPNFPYPEHAVYALQKMVSFNKIHHEPVKNWIIPKDRSAHRHQESAAIIRQAQSEGRTSLNEFEARSIVKAYGVPVARHRMARTVDEAVHAAEMIGFPVALKIVSPDVLHKFDVGGVKISIKDEAGVRAGYEGILSSIREKVPHARIDGILVDSMVKGQRREIILGMKRNPQFGPMLMFGLGGIFVEVLKDVAFRLVPLTRDYALNMIEEIKSFKILQGVRGELPYDINSIADALIGLSDLVIDFPEIHELDVNPFMVRPEGWGAAGVDVKMLIE</sequence>
<dbReference type="InterPro" id="IPR013815">
    <property type="entry name" value="ATP_grasp_subdomain_1"/>
</dbReference>
<dbReference type="PROSITE" id="PS50975">
    <property type="entry name" value="ATP_GRASP"/>
    <property type="match status" value="1"/>
</dbReference>
<evidence type="ECO:0000313" key="8">
    <source>
        <dbReference type="Proteomes" id="UP000183245"/>
    </source>
</evidence>
<dbReference type="InterPro" id="IPR011761">
    <property type="entry name" value="ATP-grasp"/>
</dbReference>
<dbReference type="SMART" id="SM00881">
    <property type="entry name" value="CoA_binding"/>
    <property type="match status" value="1"/>
</dbReference>
<dbReference type="Proteomes" id="UP000183245">
    <property type="component" value="Unassembled WGS sequence"/>
</dbReference>
<evidence type="ECO:0000256" key="1">
    <source>
        <dbReference type="ARBA" id="ARBA00022598"/>
    </source>
</evidence>
<dbReference type="Pfam" id="PF13380">
    <property type="entry name" value="CoA_binding_2"/>
    <property type="match status" value="1"/>
</dbReference>
<evidence type="ECO:0000259" key="6">
    <source>
        <dbReference type="PROSITE" id="PS50975"/>
    </source>
</evidence>
<comment type="caution">
    <text evidence="7">The sequence shown here is derived from an EMBL/GenBank/DDBJ whole genome shotgun (WGS) entry which is preliminary data.</text>
</comment>
<dbReference type="InterPro" id="IPR043938">
    <property type="entry name" value="Ligase_CoA_dom"/>
</dbReference>
<feature type="domain" description="ATP-grasp" evidence="6">
    <location>
        <begin position="492"/>
        <end position="528"/>
    </location>
</feature>
<dbReference type="Pfam" id="PF13607">
    <property type="entry name" value="Succ_CoA_lig"/>
    <property type="match status" value="1"/>
</dbReference>
<keyword evidence="2 5" id="KW-0547">Nucleotide-binding</keyword>
<dbReference type="Pfam" id="PF19045">
    <property type="entry name" value="Ligase_CoA_2"/>
    <property type="match status" value="1"/>
</dbReference>
<dbReference type="STRING" id="1817892.AUK40_04345"/>
<dbReference type="Gene3D" id="3.30.470.20">
    <property type="entry name" value="ATP-grasp fold, B domain"/>
    <property type="match status" value="1"/>
</dbReference>
<organism evidence="7 8">
    <name type="scientific">Candidatus Wirthbacteria bacterium CG2_30_54_11</name>
    <dbReference type="NCBI Taxonomy" id="1817892"/>
    <lineage>
        <taxon>Bacteria</taxon>
        <taxon>Candidatus Wirthbacteria</taxon>
    </lineage>
</organism>
<dbReference type="InterPro" id="IPR014089">
    <property type="entry name" value="AcCoA-synth-alpha"/>
</dbReference>
<dbReference type="NCBIfam" id="TIGR02717">
    <property type="entry name" value="AcCoA-syn-alpha"/>
    <property type="match status" value="1"/>
</dbReference>
<comment type="similarity">
    <text evidence="4">In the N-terminal section; belongs to the acetate CoA ligase alpha subunit family.</text>
</comment>
<dbReference type="SUPFAM" id="SSF56059">
    <property type="entry name" value="Glutathione synthetase ATP-binding domain-like"/>
    <property type="match status" value="1"/>
</dbReference>
<dbReference type="PANTHER" id="PTHR43334:SF1">
    <property type="entry name" value="3-HYDROXYPROPIONATE--COA LIGASE [ADP-FORMING]"/>
    <property type="match status" value="1"/>
</dbReference>
<evidence type="ECO:0000256" key="3">
    <source>
        <dbReference type="ARBA" id="ARBA00022840"/>
    </source>
</evidence>
<evidence type="ECO:0000256" key="2">
    <source>
        <dbReference type="ARBA" id="ARBA00022741"/>
    </source>
</evidence>
<dbReference type="GO" id="GO:0043758">
    <property type="term" value="F:acetate-CoA ligase (ADP-forming) activity"/>
    <property type="evidence" value="ECO:0007669"/>
    <property type="project" value="InterPro"/>
</dbReference>
<dbReference type="AlphaFoldDB" id="A0A1J5IR62"/>
<dbReference type="Gene3D" id="3.40.50.261">
    <property type="entry name" value="Succinyl-CoA synthetase domains"/>
    <property type="match status" value="2"/>
</dbReference>
<dbReference type="SUPFAM" id="SSF52210">
    <property type="entry name" value="Succinyl-CoA synthetase domains"/>
    <property type="match status" value="2"/>
</dbReference>
<keyword evidence="3 5" id="KW-0067">ATP-binding</keyword>
<dbReference type="InterPro" id="IPR003781">
    <property type="entry name" value="CoA-bd"/>
</dbReference>
<dbReference type="Gene3D" id="3.40.50.720">
    <property type="entry name" value="NAD(P)-binding Rossmann-like Domain"/>
    <property type="match status" value="1"/>
</dbReference>
<dbReference type="InterPro" id="IPR051538">
    <property type="entry name" value="Acyl-CoA_Synth/Transferase"/>
</dbReference>
<evidence type="ECO:0000256" key="5">
    <source>
        <dbReference type="PROSITE-ProRule" id="PRU00409"/>
    </source>
</evidence>
<dbReference type="InterPro" id="IPR016102">
    <property type="entry name" value="Succinyl-CoA_synth-like"/>
</dbReference>
<dbReference type="SUPFAM" id="SSF51735">
    <property type="entry name" value="NAD(P)-binding Rossmann-fold domains"/>
    <property type="match status" value="1"/>
</dbReference>
<evidence type="ECO:0000313" key="7">
    <source>
        <dbReference type="EMBL" id="OIP96898.1"/>
    </source>
</evidence>
<dbReference type="Pfam" id="PF13549">
    <property type="entry name" value="ATP-grasp_5"/>
    <property type="match status" value="1"/>
</dbReference>
<proteinExistence type="inferred from homology"/>